<dbReference type="OrthoDB" id="1919336at2759"/>
<feature type="coiled-coil region" evidence="1">
    <location>
        <begin position="308"/>
        <end position="335"/>
    </location>
</feature>
<dbReference type="InterPro" id="IPR013761">
    <property type="entry name" value="SAM/pointed_sf"/>
</dbReference>
<comment type="caution">
    <text evidence="4">The sequence shown here is derived from an EMBL/GenBank/DDBJ whole genome shotgun (WGS) entry which is preliminary data.</text>
</comment>
<dbReference type="GO" id="GO:0003712">
    <property type="term" value="F:transcription coregulator activity"/>
    <property type="evidence" value="ECO:0007669"/>
    <property type="project" value="InterPro"/>
</dbReference>
<evidence type="ECO:0000259" key="3">
    <source>
        <dbReference type="Pfam" id="PF04904"/>
    </source>
</evidence>
<reference evidence="4" key="1">
    <citation type="submission" date="2020-04" db="EMBL/GenBank/DDBJ databases">
        <authorList>
            <person name="Alioto T."/>
            <person name="Alioto T."/>
            <person name="Gomez Garrido J."/>
        </authorList>
    </citation>
    <scope>NUCLEOTIDE SEQUENCE</scope>
    <source>
        <strain evidence="4">A484AB</strain>
    </source>
</reference>
<dbReference type="GO" id="GO:0006355">
    <property type="term" value="P:regulation of DNA-templated transcription"/>
    <property type="evidence" value="ECO:0007669"/>
    <property type="project" value="InterPro"/>
</dbReference>
<dbReference type="EMBL" id="CACRXK020004265">
    <property type="protein sequence ID" value="CAB4002131.1"/>
    <property type="molecule type" value="Genomic_DNA"/>
</dbReference>
<gene>
    <name evidence="4" type="ORF">PACLA_8A061076</name>
</gene>
<dbReference type="SUPFAM" id="SSF47769">
    <property type="entry name" value="SAM/Pointed domain"/>
    <property type="match status" value="1"/>
</dbReference>
<feature type="domain" description="Nab N-terminal" evidence="3">
    <location>
        <begin position="20"/>
        <end position="78"/>
    </location>
</feature>
<dbReference type="Gene3D" id="1.10.150.50">
    <property type="entry name" value="Transcription Factor, Ets-1"/>
    <property type="match status" value="1"/>
</dbReference>
<feature type="region of interest" description="Disordered" evidence="2">
    <location>
        <begin position="237"/>
        <end position="265"/>
    </location>
</feature>
<feature type="compositionally biased region" description="Basic and acidic residues" evidence="2">
    <location>
        <begin position="237"/>
        <end position="264"/>
    </location>
</feature>
<accession>A0A6S7I6A2</accession>
<dbReference type="Pfam" id="PF04904">
    <property type="entry name" value="SAM_NCD1"/>
    <property type="match status" value="1"/>
</dbReference>
<dbReference type="AlphaFoldDB" id="A0A6S7I6A2"/>
<evidence type="ECO:0000256" key="1">
    <source>
        <dbReference type="SAM" id="Coils"/>
    </source>
</evidence>
<evidence type="ECO:0000313" key="4">
    <source>
        <dbReference type="EMBL" id="CAB4002131.1"/>
    </source>
</evidence>
<sequence length="357" mass="41522">MAAETDFISSANQSEKVRIFLDKCNLSQYFSIFSEQGYDDLGQIVQITKNVEEIESFLKDVGLDTKPGHKQRFIAAVQIEASKTDHGLGSSKDAGGKQGTTEKKGRVDPSKWPKLAKDLWIPNHLTDQLEFFNQTLEELYNSSYDLMAPIQFKEYIISQWTVRWKITKDCEKQRKRVMSIIDPDSKDGNAINVARFSNTLSNFKPGDKSKAESSQKLIEKLESECQVRLKKCELDNRSDQNAEAKRQKMRSEQNKMKSDKEKQKRFTIRTQETVKMLTNCKFHLDTVQFLMDNQFFEEDAIKIVNEFLVKMKNRKQDVKEKNVKVKERRKEEECQQPLFNFFSSQNKTSLAEEDKCN</sequence>
<protein>
    <submittedName>
        <fullName evidence="4">Uncharacterized protein LOC110249849</fullName>
    </submittedName>
</protein>
<dbReference type="InterPro" id="IPR006988">
    <property type="entry name" value="Nab_N"/>
</dbReference>
<dbReference type="GO" id="GO:0005634">
    <property type="term" value="C:nucleus"/>
    <property type="evidence" value="ECO:0007669"/>
    <property type="project" value="InterPro"/>
</dbReference>
<evidence type="ECO:0000256" key="2">
    <source>
        <dbReference type="SAM" id="MobiDB-lite"/>
    </source>
</evidence>
<keyword evidence="1" id="KW-0175">Coiled coil</keyword>
<evidence type="ECO:0000313" key="5">
    <source>
        <dbReference type="Proteomes" id="UP001152795"/>
    </source>
</evidence>
<dbReference type="Proteomes" id="UP001152795">
    <property type="component" value="Unassembled WGS sequence"/>
</dbReference>
<organism evidence="4 5">
    <name type="scientific">Paramuricea clavata</name>
    <name type="common">Red gorgonian</name>
    <name type="synonym">Violescent sea-whip</name>
    <dbReference type="NCBI Taxonomy" id="317549"/>
    <lineage>
        <taxon>Eukaryota</taxon>
        <taxon>Metazoa</taxon>
        <taxon>Cnidaria</taxon>
        <taxon>Anthozoa</taxon>
        <taxon>Octocorallia</taxon>
        <taxon>Malacalcyonacea</taxon>
        <taxon>Plexauridae</taxon>
        <taxon>Paramuricea</taxon>
    </lineage>
</organism>
<proteinExistence type="predicted"/>
<feature type="region of interest" description="Disordered" evidence="2">
    <location>
        <begin position="84"/>
        <end position="109"/>
    </location>
</feature>
<name>A0A6S7I6A2_PARCT</name>
<feature type="compositionally biased region" description="Basic and acidic residues" evidence="2">
    <location>
        <begin position="100"/>
        <end position="109"/>
    </location>
</feature>
<keyword evidence="5" id="KW-1185">Reference proteome</keyword>